<name>A0A1J4KVJ7_9EUKA</name>
<keyword evidence="2" id="KW-1185">Reference proteome</keyword>
<gene>
    <name evidence="1" type="ORF">TRFO_14343</name>
</gene>
<dbReference type="AlphaFoldDB" id="A0A1J4KVJ7"/>
<protein>
    <submittedName>
        <fullName evidence="1">Uncharacterized protein</fullName>
    </submittedName>
</protein>
<dbReference type="GeneID" id="94832461"/>
<dbReference type="EMBL" id="MLAK01000261">
    <property type="protein sequence ID" value="OHT15170.1"/>
    <property type="molecule type" value="Genomic_DNA"/>
</dbReference>
<accession>A0A1J4KVJ7</accession>
<dbReference type="Proteomes" id="UP000179807">
    <property type="component" value="Unassembled WGS sequence"/>
</dbReference>
<reference evidence="1" key="1">
    <citation type="submission" date="2016-10" db="EMBL/GenBank/DDBJ databases">
        <authorList>
            <person name="Benchimol M."/>
            <person name="Almeida L.G."/>
            <person name="Vasconcelos A.T."/>
            <person name="Perreira-Neves A."/>
            <person name="Rosa I.A."/>
            <person name="Tasca T."/>
            <person name="Bogo M.R."/>
            <person name="de Souza W."/>
        </authorList>
    </citation>
    <scope>NUCLEOTIDE SEQUENCE [LARGE SCALE GENOMIC DNA]</scope>
    <source>
        <strain evidence="1">K</strain>
    </source>
</reference>
<dbReference type="RefSeq" id="XP_068368306.1">
    <property type="nucleotide sequence ID" value="XM_068497757.1"/>
</dbReference>
<evidence type="ECO:0000313" key="1">
    <source>
        <dbReference type="EMBL" id="OHT15170.1"/>
    </source>
</evidence>
<sequence>MLQSDQRKLEIEREESYRELWNSVQIEKKLKCQLYSLLKQAKSLAEDRKWHQYTIDENEQKNPNLSFFNNSFSIP</sequence>
<evidence type="ECO:0000313" key="2">
    <source>
        <dbReference type="Proteomes" id="UP000179807"/>
    </source>
</evidence>
<dbReference type="VEuPathDB" id="TrichDB:TRFO_14343"/>
<organism evidence="1 2">
    <name type="scientific">Tritrichomonas foetus</name>
    <dbReference type="NCBI Taxonomy" id="1144522"/>
    <lineage>
        <taxon>Eukaryota</taxon>
        <taxon>Metamonada</taxon>
        <taxon>Parabasalia</taxon>
        <taxon>Tritrichomonadida</taxon>
        <taxon>Tritrichomonadidae</taxon>
        <taxon>Tritrichomonas</taxon>
    </lineage>
</organism>
<proteinExistence type="predicted"/>
<comment type="caution">
    <text evidence="1">The sequence shown here is derived from an EMBL/GenBank/DDBJ whole genome shotgun (WGS) entry which is preliminary data.</text>
</comment>